<comment type="caution">
    <text evidence="2">The sequence shown here is derived from an EMBL/GenBank/DDBJ whole genome shotgun (WGS) entry which is preliminary data.</text>
</comment>
<dbReference type="RefSeq" id="WP_133536569.1">
    <property type="nucleotide sequence ID" value="NZ_SNYH01000004.1"/>
</dbReference>
<name>A0A4R6TF21_9FLAO</name>
<dbReference type="EMBL" id="SNYH01000004">
    <property type="protein sequence ID" value="TDQ25726.1"/>
    <property type="molecule type" value="Genomic_DNA"/>
</dbReference>
<dbReference type="Proteomes" id="UP000295390">
    <property type="component" value="Unassembled WGS sequence"/>
</dbReference>
<evidence type="ECO:0000313" key="3">
    <source>
        <dbReference type="Proteomes" id="UP000295390"/>
    </source>
</evidence>
<accession>A0A4R6TF21</accession>
<reference evidence="2 3" key="1">
    <citation type="submission" date="2019-03" db="EMBL/GenBank/DDBJ databases">
        <title>Genomic Encyclopedia of Type Strains, Phase III (KMG-III): the genomes of soil and plant-associated and newly described type strains.</title>
        <authorList>
            <person name="Whitman W."/>
        </authorList>
    </citation>
    <scope>NUCLEOTIDE SEQUENCE [LARGE SCALE GENOMIC DNA]</scope>
    <source>
        <strain evidence="2 3">CECT 8283</strain>
    </source>
</reference>
<feature type="transmembrane region" description="Helical" evidence="1">
    <location>
        <begin position="116"/>
        <end position="138"/>
    </location>
</feature>
<keyword evidence="3" id="KW-1185">Reference proteome</keyword>
<keyword evidence="1" id="KW-0812">Transmembrane</keyword>
<proteinExistence type="predicted"/>
<feature type="transmembrane region" description="Helical" evidence="1">
    <location>
        <begin position="29"/>
        <end position="46"/>
    </location>
</feature>
<gene>
    <name evidence="2" type="ORF">DFQ07_2156</name>
</gene>
<organism evidence="2 3">
    <name type="scientific">Tenacibaculum caenipelagi</name>
    <dbReference type="NCBI Taxonomy" id="1325435"/>
    <lineage>
        <taxon>Bacteria</taxon>
        <taxon>Pseudomonadati</taxon>
        <taxon>Bacteroidota</taxon>
        <taxon>Flavobacteriia</taxon>
        <taxon>Flavobacteriales</taxon>
        <taxon>Flavobacteriaceae</taxon>
        <taxon>Tenacibaculum</taxon>
    </lineage>
</organism>
<sequence>MNISKSYLTILTNFILAVLGSFLAFQTDILLFVPMIFAIGIPIINLEKPIEQKIGKTLIIILLSTLIFFLSIILVISFESDKYMYPSLIYGLAGIMIIGINGLLVKSINLNLKTILLTFLLSSISFPIWILGIENISFVNLKNIPFIREFGVMILWMTLTTIGVVCGIKKPVGKNV</sequence>
<feature type="transmembrane region" description="Helical" evidence="1">
    <location>
        <begin position="58"/>
        <end position="78"/>
    </location>
</feature>
<feature type="transmembrane region" description="Helical" evidence="1">
    <location>
        <begin position="84"/>
        <end position="104"/>
    </location>
</feature>
<evidence type="ECO:0000313" key="2">
    <source>
        <dbReference type="EMBL" id="TDQ25726.1"/>
    </source>
</evidence>
<protein>
    <submittedName>
        <fullName evidence="2">Uncharacterized protein</fullName>
    </submittedName>
</protein>
<keyword evidence="1" id="KW-0472">Membrane</keyword>
<evidence type="ECO:0000256" key="1">
    <source>
        <dbReference type="SAM" id="Phobius"/>
    </source>
</evidence>
<dbReference type="AlphaFoldDB" id="A0A4R6TF21"/>
<keyword evidence="1" id="KW-1133">Transmembrane helix</keyword>
<feature type="transmembrane region" description="Helical" evidence="1">
    <location>
        <begin position="7"/>
        <end position="23"/>
    </location>
</feature>
<feature type="transmembrane region" description="Helical" evidence="1">
    <location>
        <begin position="150"/>
        <end position="168"/>
    </location>
</feature>